<evidence type="ECO:0000256" key="7">
    <source>
        <dbReference type="ARBA" id="ARBA00023136"/>
    </source>
</evidence>
<keyword evidence="12" id="KW-0732">Signal</keyword>
<dbReference type="OrthoDB" id="848927at2759"/>
<comment type="caution">
    <text evidence="13">The sequence shown here is derived from an EMBL/GenBank/DDBJ whole genome shotgun (WGS) entry which is preliminary data.</text>
</comment>
<feature type="signal peptide" evidence="12">
    <location>
        <begin position="1"/>
        <end position="19"/>
    </location>
</feature>
<feature type="chain" id="PRO_5040159478" description="F-ATPase gamma subunit" evidence="12">
    <location>
        <begin position="20"/>
        <end position="150"/>
    </location>
</feature>
<comment type="function">
    <text evidence="1">Produces ATP from ADP in the presence of a proton gradient across the membrane. The gamma chain is believed to be important in regulating ATPase activity and the flow of protons through the CF(0) complex.</text>
</comment>
<dbReference type="InterPro" id="IPR000131">
    <property type="entry name" value="ATP_synth_F1_gsu"/>
</dbReference>
<dbReference type="InterPro" id="IPR035968">
    <property type="entry name" value="ATP_synth_F1_ATPase_gsu"/>
</dbReference>
<keyword evidence="8" id="KW-0139">CF(1)</keyword>
<proteinExistence type="inferred from homology"/>
<dbReference type="GO" id="GO:0045259">
    <property type="term" value="C:proton-transporting ATP synthase complex"/>
    <property type="evidence" value="ECO:0007669"/>
    <property type="project" value="UniProtKB-KW"/>
</dbReference>
<gene>
    <name evidence="13" type="ORF">OIU79_020393</name>
</gene>
<dbReference type="GO" id="GO:0009535">
    <property type="term" value="C:chloroplast thylakoid membrane"/>
    <property type="evidence" value="ECO:0007669"/>
    <property type="project" value="TreeGrafter"/>
</dbReference>
<dbReference type="GO" id="GO:0046933">
    <property type="term" value="F:proton-transporting ATP synthase activity, rotational mechanism"/>
    <property type="evidence" value="ECO:0007669"/>
    <property type="project" value="InterPro"/>
</dbReference>
<keyword evidence="14" id="KW-1185">Reference proteome</keyword>
<comment type="similarity">
    <text evidence="3">Belongs to the ATPase gamma chain family.</text>
</comment>
<evidence type="ECO:0000256" key="8">
    <source>
        <dbReference type="ARBA" id="ARBA00023196"/>
    </source>
</evidence>
<evidence type="ECO:0000313" key="14">
    <source>
        <dbReference type="Proteomes" id="UP001151532"/>
    </source>
</evidence>
<accession>A0A9Q0WLK9</accession>
<dbReference type="AlphaFoldDB" id="A0A9Q0WLK9"/>
<comment type="subcellular location">
    <subcellularLocation>
        <location evidence="2">Membrane</location>
        <topology evidence="2">Peripheral membrane protein</topology>
    </subcellularLocation>
</comment>
<name>A0A9Q0WLK9_SALPP</name>
<evidence type="ECO:0000256" key="6">
    <source>
        <dbReference type="ARBA" id="ARBA00023065"/>
    </source>
</evidence>
<sequence length="150" mass="16656">MGGLSLRLLLKFFITSMNSFTDDIDIPSTKVRPVKKVALVVTDDRGLCGPYIPVVRFIEGTGLPTAKEALAIANNVFSLFVSEDVDIVELLYTKFVTSEDEFFRLTTKDGKLTVERGVTRTETSDFSPILQFEQNQVQILDALDVFVVAS</sequence>
<keyword evidence="9" id="KW-0066">ATP synthesis</keyword>
<reference evidence="13" key="2">
    <citation type="journal article" date="2023" name="Int. J. Mol. Sci.">
        <title>De Novo Assembly and Annotation of 11 Diverse Shrub Willow (Salix) Genomes Reveals Novel Gene Organization in Sex-Linked Regions.</title>
        <authorList>
            <person name="Hyden B."/>
            <person name="Feng K."/>
            <person name="Yates T.B."/>
            <person name="Jawdy S."/>
            <person name="Cereghino C."/>
            <person name="Smart L.B."/>
            <person name="Muchero W."/>
        </authorList>
    </citation>
    <scope>NUCLEOTIDE SEQUENCE</scope>
    <source>
        <tissue evidence="13">Shoot tip</tissue>
    </source>
</reference>
<evidence type="ECO:0000256" key="9">
    <source>
        <dbReference type="ARBA" id="ARBA00023310"/>
    </source>
</evidence>
<evidence type="ECO:0000256" key="5">
    <source>
        <dbReference type="ARBA" id="ARBA00022781"/>
    </source>
</evidence>
<dbReference type="EMBL" id="JAPFFK010000003">
    <property type="protein sequence ID" value="KAJ6769535.1"/>
    <property type="molecule type" value="Genomic_DNA"/>
</dbReference>
<evidence type="ECO:0000256" key="11">
    <source>
        <dbReference type="ARBA" id="ARBA00038805"/>
    </source>
</evidence>
<evidence type="ECO:0000256" key="4">
    <source>
        <dbReference type="ARBA" id="ARBA00022448"/>
    </source>
</evidence>
<evidence type="ECO:0000256" key="3">
    <source>
        <dbReference type="ARBA" id="ARBA00007681"/>
    </source>
</evidence>
<dbReference type="SUPFAM" id="SSF52943">
    <property type="entry name" value="ATP synthase (F1-ATPase), gamma subunit"/>
    <property type="match status" value="1"/>
</dbReference>
<keyword evidence="4" id="KW-0813">Transport</keyword>
<dbReference type="PANTHER" id="PTHR11693">
    <property type="entry name" value="ATP SYNTHASE GAMMA CHAIN"/>
    <property type="match status" value="1"/>
</dbReference>
<comment type="subunit">
    <text evidence="11">F-type ATPases have 2 components, CF(1) - the catalytic core - and CF(0) - the membrane proton channel. CF(1) has five subunits: alpha(3), beta(3), gamma(1), delta(1), epsilon(1). CF(0) has four main subunits: a, b, b' and c.</text>
</comment>
<dbReference type="PANTHER" id="PTHR11693:SF41">
    <property type="entry name" value="ATP SYNTHASE GAMMA CHAIN, CHLOROPLASTIC"/>
    <property type="match status" value="1"/>
</dbReference>
<reference evidence="13" key="1">
    <citation type="submission" date="2022-11" db="EMBL/GenBank/DDBJ databases">
        <authorList>
            <person name="Hyden B.L."/>
            <person name="Feng K."/>
            <person name="Yates T."/>
            <person name="Jawdy S."/>
            <person name="Smart L.B."/>
            <person name="Muchero W."/>
        </authorList>
    </citation>
    <scope>NUCLEOTIDE SEQUENCE</scope>
    <source>
        <tissue evidence="13">Shoot tip</tissue>
    </source>
</reference>
<evidence type="ECO:0000256" key="1">
    <source>
        <dbReference type="ARBA" id="ARBA00003456"/>
    </source>
</evidence>
<protein>
    <recommendedName>
        <fullName evidence="10">F-ATPase gamma subunit</fullName>
    </recommendedName>
</protein>
<keyword evidence="6" id="KW-0406">Ion transport</keyword>
<evidence type="ECO:0000313" key="13">
    <source>
        <dbReference type="EMBL" id="KAJ6769535.1"/>
    </source>
</evidence>
<keyword evidence="7" id="KW-0472">Membrane</keyword>
<dbReference type="Proteomes" id="UP001151532">
    <property type="component" value="Chromosome 11"/>
</dbReference>
<evidence type="ECO:0000256" key="10">
    <source>
        <dbReference type="ARBA" id="ARBA00031066"/>
    </source>
</evidence>
<organism evidence="13 14">
    <name type="scientific">Salix purpurea</name>
    <name type="common">Purple osier willow</name>
    <dbReference type="NCBI Taxonomy" id="77065"/>
    <lineage>
        <taxon>Eukaryota</taxon>
        <taxon>Viridiplantae</taxon>
        <taxon>Streptophyta</taxon>
        <taxon>Embryophyta</taxon>
        <taxon>Tracheophyta</taxon>
        <taxon>Spermatophyta</taxon>
        <taxon>Magnoliopsida</taxon>
        <taxon>eudicotyledons</taxon>
        <taxon>Gunneridae</taxon>
        <taxon>Pentapetalae</taxon>
        <taxon>rosids</taxon>
        <taxon>fabids</taxon>
        <taxon>Malpighiales</taxon>
        <taxon>Salicaceae</taxon>
        <taxon>Saliceae</taxon>
        <taxon>Salix</taxon>
    </lineage>
</organism>
<evidence type="ECO:0000256" key="2">
    <source>
        <dbReference type="ARBA" id="ARBA00004170"/>
    </source>
</evidence>
<keyword evidence="5" id="KW-0375">Hydrogen ion transport</keyword>
<evidence type="ECO:0000256" key="12">
    <source>
        <dbReference type="SAM" id="SignalP"/>
    </source>
</evidence>